<evidence type="ECO:0000256" key="9">
    <source>
        <dbReference type="ARBA" id="ARBA00022692"/>
    </source>
</evidence>
<keyword evidence="13 17" id="KW-0472">Membrane</keyword>
<dbReference type="Proteomes" id="UP001056425">
    <property type="component" value="Chromosome"/>
</dbReference>
<comment type="subcellular location">
    <subcellularLocation>
        <location evidence="3">Cell membrane</location>
        <topology evidence="3">Multi-pass membrane protein</topology>
    </subcellularLocation>
</comment>
<feature type="transmembrane region" description="Helical" evidence="17">
    <location>
        <begin position="423"/>
        <end position="444"/>
    </location>
</feature>
<organism evidence="21 22">
    <name type="scientific">Thermococcus argininiproducens</name>
    <dbReference type="NCBI Taxonomy" id="2866384"/>
    <lineage>
        <taxon>Archaea</taxon>
        <taxon>Methanobacteriati</taxon>
        <taxon>Methanobacteriota</taxon>
        <taxon>Thermococci</taxon>
        <taxon>Thermococcales</taxon>
        <taxon>Thermococcaceae</taxon>
        <taxon>Thermococcus</taxon>
    </lineage>
</organism>
<evidence type="ECO:0000256" key="14">
    <source>
        <dbReference type="ARBA" id="ARBA00023211"/>
    </source>
</evidence>
<keyword evidence="22" id="KW-1185">Reference proteome</keyword>
<evidence type="ECO:0000259" key="20">
    <source>
        <dbReference type="Pfam" id="PF21618"/>
    </source>
</evidence>
<dbReference type="RefSeq" id="WP_251947144.1">
    <property type="nucleotide sequence ID" value="NZ_CP080572.1"/>
</dbReference>
<feature type="transmembrane region" description="Helical" evidence="17">
    <location>
        <begin position="197"/>
        <end position="214"/>
    </location>
</feature>
<evidence type="ECO:0000256" key="17">
    <source>
        <dbReference type="SAM" id="Phobius"/>
    </source>
</evidence>
<dbReference type="EC" id="2.4.99.21" evidence="6"/>
<feature type="transmembrane region" description="Helical" evidence="17">
    <location>
        <begin position="220"/>
        <end position="239"/>
    </location>
</feature>
<comment type="similarity">
    <text evidence="5">Belongs to the STT3 family.</text>
</comment>
<evidence type="ECO:0000256" key="10">
    <source>
        <dbReference type="ARBA" id="ARBA00022723"/>
    </source>
</evidence>
<dbReference type="GO" id="GO:0004576">
    <property type="term" value="F:oligosaccharyl transferase activity"/>
    <property type="evidence" value="ECO:0007669"/>
    <property type="project" value="InterPro"/>
</dbReference>
<proteinExistence type="inferred from homology"/>
<dbReference type="PANTHER" id="PTHR13872:SF1">
    <property type="entry name" value="DOLICHYL-DIPHOSPHOOLIGOSACCHARIDE--PROTEIN GLYCOSYLTRANSFERASE SUBUNIT STT3B"/>
    <property type="match status" value="1"/>
</dbReference>
<evidence type="ECO:0000256" key="7">
    <source>
        <dbReference type="ARBA" id="ARBA00022676"/>
    </source>
</evidence>
<feature type="transmembrane region" description="Helical" evidence="17">
    <location>
        <begin position="310"/>
        <end position="328"/>
    </location>
</feature>
<feature type="transmembrane region" description="Helical" evidence="17">
    <location>
        <begin position="371"/>
        <end position="389"/>
    </location>
</feature>
<dbReference type="InterPro" id="IPR003674">
    <property type="entry name" value="Oligo_trans_STT3"/>
</dbReference>
<evidence type="ECO:0000256" key="13">
    <source>
        <dbReference type="ARBA" id="ARBA00023136"/>
    </source>
</evidence>
<evidence type="ECO:0000313" key="22">
    <source>
        <dbReference type="Proteomes" id="UP001056425"/>
    </source>
</evidence>
<evidence type="ECO:0000256" key="15">
    <source>
        <dbReference type="ARBA" id="ARBA00030679"/>
    </source>
</evidence>
<dbReference type="GO" id="GO:0005886">
    <property type="term" value="C:plasma membrane"/>
    <property type="evidence" value="ECO:0007669"/>
    <property type="project" value="UniProtKB-SubCell"/>
</dbReference>
<dbReference type="Pfam" id="PF18246">
    <property type="entry name" value="OST_IS"/>
    <property type="match status" value="1"/>
</dbReference>
<evidence type="ECO:0000256" key="16">
    <source>
        <dbReference type="ARBA" id="ARBA00034066"/>
    </source>
</evidence>
<feature type="transmembrane region" description="Helical" evidence="17">
    <location>
        <begin position="277"/>
        <end position="298"/>
    </location>
</feature>
<keyword evidence="14" id="KW-0464">Manganese</keyword>
<feature type="transmembrane region" description="Helical" evidence="17">
    <location>
        <begin position="172"/>
        <end position="188"/>
    </location>
</feature>
<accession>A0A9E7SBJ8</accession>
<evidence type="ECO:0000256" key="1">
    <source>
        <dbReference type="ARBA" id="ARBA00001936"/>
    </source>
</evidence>
<feature type="transmembrane region" description="Helical" evidence="17">
    <location>
        <begin position="251"/>
        <end position="271"/>
    </location>
</feature>
<comment type="pathway">
    <text evidence="4">Protein modification; protein glycosylation.</text>
</comment>
<dbReference type="Pfam" id="PF21618">
    <property type="entry name" value="OST_P1"/>
    <property type="match status" value="1"/>
</dbReference>
<evidence type="ECO:0000256" key="12">
    <source>
        <dbReference type="ARBA" id="ARBA00022989"/>
    </source>
</evidence>
<feature type="transmembrane region" description="Helical" evidence="17">
    <location>
        <begin position="143"/>
        <end position="160"/>
    </location>
</feature>
<evidence type="ECO:0000256" key="4">
    <source>
        <dbReference type="ARBA" id="ARBA00004922"/>
    </source>
</evidence>
<feature type="transmembrane region" description="Helical" evidence="17">
    <location>
        <begin position="401"/>
        <end position="417"/>
    </location>
</feature>
<dbReference type="Gene3D" id="2.40.128.390">
    <property type="match status" value="1"/>
</dbReference>
<dbReference type="InterPro" id="IPR041152">
    <property type="entry name" value="OST_P2"/>
</dbReference>
<comment type="cofactor">
    <cofactor evidence="1">
        <name>Mn(2+)</name>
        <dbReference type="ChEBI" id="CHEBI:29035"/>
    </cofactor>
</comment>
<gene>
    <name evidence="21" type="ORF">K1720_05200</name>
</gene>
<evidence type="ECO:0000259" key="19">
    <source>
        <dbReference type="Pfam" id="PF18246"/>
    </source>
</evidence>
<protein>
    <recommendedName>
        <fullName evidence="6">dolichyl-phosphooligosaccharide-protein glycotransferase</fullName>
        <ecNumber evidence="6">2.4.99.21</ecNumber>
    </recommendedName>
    <alternativeName>
        <fullName evidence="15">Oligosaccharyl transferase</fullName>
    </alternativeName>
</protein>
<keyword evidence="12 17" id="KW-1133">Transmembrane helix</keyword>
<reference evidence="21 22" key="1">
    <citation type="submission" date="2021-08" db="EMBL/GenBank/DDBJ databases">
        <title>Thermococcus onnuriiensis IOH2.</title>
        <authorList>
            <person name="Park Y.-J."/>
        </authorList>
    </citation>
    <scope>NUCLEOTIDE SEQUENCE [LARGE SCALE GENOMIC DNA]</scope>
    <source>
        <strain evidence="21 22">IOH2</strain>
    </source>
</reference>
<feature type="domain" description="Oligosaccharyltransferase insert" evidence="19">
    <location>
        <begin position="590"/>
        <end position="672"/>
    </location>
</feature>
<evidence type="ECO:0000256" key="8">
    <source>
        <dbReference type="ARBA" id="ARBA00022679"/>
    </source>
</evidence>
<evidence type="ECO:0000313" key="21">
    <source>
        <dbReference type="EMBL" id="USG98958.1"/>
    </source>
</evidence>
<keyword evidence="8" id="KW-0808">Transferase</keyword>
<dbReference type="AlphaFoldDB" id="A0A9E7SBJ8"/>
<dbReference type="GeneID" id="72777720"/>
<evidence type="ECO:0000256" key="2">
    <source>
        <dbReference type="ARBA" id="ARBA00001946"/>
    </source>
</evidence>
<dbReference type="InterPro" id="IPR048858">
    <property type="entry name" value="OST_P1"/>
</dbReference>
<feature type="transmembrane region" description="Helical" evidence="17">
    <location>
        <begin position="25"/>
        <end position="44"/>
    </location>
</feature>
<dbReference type="EMBL" id="CP080572">
    <property type="protein sequence ID" value="USG98958.1"/>
    <property type="molecule type" value="Genomic_DNA"/>
</dbReference>
<dbReference type="Gene3D" id="2.60.40.3020">
    <property type="match status" value="1"/>
</dbReference>
<comment type="catalytic activity">
    <reaction evidence="16">
        <text>an archaeal dolichyl phosphooligosaccharide + [protein]-L-asparagine = an archaeal dolichyl phosphate + a glycoprotein with the oligosaccharide chain attached by N-beta-D-glycosyl linkage to a protein L-asparagine.</text>
        <dbReference type="EC" id="2.4.99.21"/>
    </reaction>
</comment>
<feature type="transmembrane region" description="Helical" evidence="17">
    <location>
        <begin position="117"/>
        <end position="136"/>
    </location>
</feature>
<dbReference type="KEGG" id="thei:K1720_05200"/>
<dbReference type="Pfam" id="PF18235">
    <property type="entry name" value="OST_P2"/>
    <property type="match status" value="1"/>
</dbReference>
<dbReference type="GO" id="GO:0046872">
    <property type="term" value="F:metal ion binding"/>
    <property type="evidence" value="ECO:0007669"/>
    <property type="project" value="UniProtKB-KW"/>
</dbReference>
<feature type="domain" description="Oligosaccharyl transferase peripheral 1" evidence="20">
    <location>
        <begin position="719"/>
        <end position="811"/>
    </location>
</feature>
<feature type="domain" description="Oligosaccharyltransferase peripheral 2" evidence="18">
    <location>
        <begin position="812"/>
        <end position="943"/>
    </location>
</feature>
<evidence type="ECO:0000259" key="18">
    <source>
        <dbReference type="Pfam" id="PF18235"/>
    </source>
</evidence>
<evidence type="ECO:0000256" key="11">
    <source>
        <dbReference type="ARBA" id="ARBA00022842"/>
    </source>
</evidence>
<dbReference type="InterPro" id="IPR041530">
    <property type="entry name" value="OST_IS"/>
</dbReference>
<dbReference type="Gene3D" id="3.40.50.12610">
    <property type="match status" value="1"/>
</dbReference>
<keyword evidence="7" id="KW-0328">Glycosyltransferase</keyword>
<sequence length="953" mass="107497">MVETKFKEKSKGGEKSSSPFNFSKVRVYLFPILVVIIGIIGYKIRAATGQTKYFIDPDTFYHFEIYKLAIQEWIPKYYSLSDAPFGAVVKEPLGLYIIPAILYKMFSAFGVNEIGVFKMWPPLVGFFSIIGVYLLGKKLHSEWAGLWAALAMMFSVAHWTRTFSGNARGDGPFLMFFIFSVLFMFYYLESIDLKKKSLFGVLFVLSGVLMLTVWNGSPFGLMVLLGFASLYVVTMFIFGKIEDVKKFARDFYPAYLAILLLGYALTFNGIVRVGGHIKFAFEVFLGLTLLTTLMLYGGRYLNYSDKTHRFGVVVVVILLGITGAYLYVGPKLFSLMSGAYQSTQVYETVQELAKTTWDDVKRYYSVKGTDGLIFLLSLIGAAIVGFKFLKGMFSENKVKSESLFLVVFYGLSIYLMWTAVRFLFLASGAVLLAFGILVGELFKIVESMQEKTSTKALYAVLLILLFIPIPIVGANTTYKSASASRDAVTPSWEETLKWLRENTHEYDTATSWWDYGYWIESSLLGNRRASADGGHARDRDYIIARFLANDGNQSEVDFESWQLNYFIVWIQDWAKFNAISYLGGAISRTERDRSGMVLPFNQKIGEKAYYSPYGIQFQIIEQEGKKLGIIVAGNQQGEPVQTVDLQTGEVIPGKGNFPYVVYVFPNYAVAVYHKVATSNFIKLAFGVPISTEAGFTGKLRSNFRVVKSTGDVATYEFVPFGVYRIEIYENNTWKSVSKLSPGEYKARLYISAFGRDIKDATIKLRAYNGDELVSEQVIAQNVNVNHLNEIPLEVELKLPNATRYQLVLIQKGPVGVLTEAPKVDGKITNPIRVFGDGQSGELEVKAGFRKDYSNLGLYLRATVIYLVRTRGESNDDPKAAFEPHMDIIHYEKVAEGLSTENREVYFKGEANFPVVIQPYIEKLKEKYGDRVEVRGIRVEPVFIAEKEYVIYEG</sequence>
<comment type="cofactor">
    <cofactor evidence="2">
        <name>Mg(2+)</name>
        <dbReference type="ChEBI" id="CHEBI:18420"/>
    </cofactor>
</comment>
<evidence type="ECO:0000256" key="3">
    <source>
        <dbReference type="ARBA" id="ARBA00004651"/>
    </source>
</evidence>
<evidence type="ECO:0000256" key="5">
    <source>
        <dbReference type="ARBA" id="ARBA00010810"/>
    </source>
</evidence>
<feature type="transmembrane region" description="Helical" evidence="17">
    <location>
        <begin position="456"/>
        <end position="474"/>
    </location>
</feature>
<name>A0A9E7SBJ8_9EURY</name>
<dbReference type="Gene3D" id="2.60.40.3030">
    <property type="match status" value="1"/>
</dbReference>
<keyword evidence="10" id="KW-0479">Metal-binding</keyword>
<evidence type="ECO:0000256" key="6">
    <source>
        <dbReference type="ARBA" id="ARBA00012602"/>
    </source>
</evidence>
<keyword evidence="11" id="KW-0460">Magnesium</keyword>
<keyword evidence="9 17" id="KW-0812">Transmembrane</keyword>
<dbReference type="PANTHER" id="PTHR13872">
    <property type="entry name" value="DOLICHYL-DIPHOSPHOOLIGOSACCHARIDE--PROTEIN GLYCOSYLTRANSFERASE SUBUNIT"/>
    <property type="match status" value="1"/>
</dbReference>